<dbReference type="EMBL" id="CP064781">
    <property type="protein sequence ID" value="QRJ64188.1"/>
    <property type="molecule type" value="Genomic_DNA"/>
</dbReference>
<sequence length="66" mass="7357">MVNELNALENKIAQVAGLCRALRSENRELQQRLAAAEAEKQQLVERMNGARERLESLVGQLPEAKA</sequence>
<keyword evidence="1" id="KW-0175">Coiled coil</keyword>
<evidence type="ECO:0000313" key="2">
    <source>
        <dbReference type="EMBL" id="QRJ64188.1"/>
    </source>
</evidence>
<dbReference type="Proteomes" id="UP000663444">
    <property type="component" value="Chromosome"/>
</dbReference>
<accession>A0A974Y403</accession>
<dbReference type="Gene3D" id="1.20.5.340">
    <property type="match status" value="1"/>
</dbReference>
<proteinExistence type="predicted"/>
<dbReference type="RefSeq" id="WP_203387729.1">
    <property type="nucleotide sequence ID" value="NZ_CP064781.1"/>
</dbReference>
<protein>
    <recommendedName>
        <fullName evidence="4">Cell division protein ZapB</fullName>
    </recommendedName>
</protein>
<gene>
    <name evidence="2" type="ORF">IWH25_02185</name>
</gene>
<dbReference type="AlphaFoldDB" id="A0A974Y403"/>
<name>A0A974Y403_9RHOO</name>
<dbReference type="KEGG" id="ares:IWH25_02185"/>
<evidence type="ECO:0008006" key="4">
    <source>
        <dbReference type="Google" id="ProtNLM"/>
    </source>
</evidence>
<evidence type="ECO:0000313" key="3">
    <source>
        <dbReference type="Proteomes" id="UP000663444"/>
    </source>
</evidence>
<organism evidence="2 3">
    <name type="scientific">Azospira restricta</name>
    <dbReference type="NCBI Taxonomy" id="404405"/>
    <lineage>
        <taxon>Bacteria</taxon>
        <taxon>Pseudomonadati</taxon>
        <taxon>Pseudomonadota</taxon>
        <taxon>Betaproteobacteria</taxon>
        <taxon>Rhodocyclales</taxon>
        <taxon>Rhodocyclaceae</taxon>
        <taxon>Azospira</taxon>
    </lineage>
</organism>
<reference evidence="2" key="1">
    <citation type="submission" date="2020-11" db="EMBL/GenBank/DDBJ databases">
        <title>Azospira restricta DSM 18626 genome sequence.</title>
        <authorList>
            <person name="Moe W.M."/>
        </authorList>
    </citation>
    <scope>NUCLEOTIDE SEQUENCE</scope>
    <source>
        <strain evidence="2">DSM 18626</strain>
    </source>
</reference>
<evidence type="ECO:0000256" key="1">
    <source>
        <dbReference type="SAM" id="Coils"/>
    </source>
</evidence>
<feature type="coiled-coil region" evidence="1">
    <location>
        <begin position="5"/>
        <end position="60"/>
    </location>
</feature>
<keyword evidence="3" id="KW-1185">Reference proteome</keyword>